<organism evidence="2 3">
    <name type="scientific">Nocardia ninae NBRC 108245</name>
    <dbReference type="NCBI Taxonomy" id="1210091"/>
    <lineage>
        <taxon>Bacteria</taxon>
        <taxon>Bacillati</taxon>
        <taxon>Actinomycetota</taxon>
        <taxon>Actinomycetes</taxon>
        <taxon>Mycobacteriales</taxon>
        <taxon>Nocardiaceae</taxon>
        <taxon>Nocardia</taxon>
    </lineage>
</organism>
<gene>
    <name evidence="2" type="ORF">NN4_68690</name>
</gene>
<name>A0A511MNZ9_9NOCA</name>
<dbReference type="EMBL" id="BJXA01000068">
    <property type="protein sequence ID" value="GEM42350.1"/>
    <property type="molecule type" value="Genomic_DNA"/>
</dbReference>
<feature type="region of interest" description="Disordered" evidence="1">
    <location>
        <begin position="1"/>
        <end position="48"/>
    </location>
</feature>
<comment type="caution">
    <text evidence="2">The sequence shown here is derived from an EMBL/GenBank/DDBJ whole genome shotgun (WGS) entry which is preliminary data.</text>
</comment>
<sequence>MAANAIPPTRPPTRPNTRIPAATSATENTAPATTLGTGPKNPACAASTNSITTPINVTATPATASSRLITPSRCHHGVCGARGALRGGGGRMPGGIGAPIGGTGPRGGIVPRAPGI</sequence>
<keyword evidence="3" id="KW-1185">Reference proteome</keyword>
<feature type="region of interest" description="Disordered" evidence="1">
    <location>
        <begin position="84"/>
        <end position="116"/>
    </location>
</feature>
<accession>A0A511MNZ9</accession>
<evidence type="ECO:0000313" key="3">
    <source>
        <dbReference type="Proteomes" id="UP000321424"/>
    </source>
</evidence>
<feature type="compositionally biased region" description="Polar residues" evidence="1">
    <location>
        <begin position="24"/>
        <end position="36"/>
    </location>
</feature>
<feature type="compositionally biased region" description="Gly residues" evidence="1">
    <location>
        <begin position="85"/>
        <end position="107"/>
    </location>
</feature>
<dbReference type="Proteomes" id="UP000321424">
    <property type="component" value="Unassembled WGS sequence"/>
</dbReference>
<dbReference type="AlphaFoldDB" id="A0A511MNZ9"/>
<evidence type="ECO:0000256" key="1">
    <source>
        <dbReference type="SAM" id="MobiDB-lite"/>
    </source>
</evidence>
<evidence type="ECO:0000313" key="2">
    <source>
        <dbReference type="EMBL" id="GEM42350.1"/>
    </source>
</evidence>
<protein>
    <submittedName>
        <fullName evidence="2">Uncharacterized protein</fullName>
    </submittedName>
</protein>
<reference evidence="2 3" key="1">
    <citation type="submission" date="2019-07" db="EMBL/GenBank/DDBJ databases">
        <title>Whole genome shotgun sequence of Nocardia ninae NBRC 108245.</title>
        <authorList>
            <person name="Hosoyama A."/>
            <person name="Uohara A."/>
            <person name="Ohji S."/>
            <person name="Ichikawa N."/>
        </authorList>
    </citation>
    <scope>NUCLEOTIDE SEQUENCE [LARGE SCALE GENOMIC DNA]</scope>
    <source>
        <strain evidence="2 3">NBRC 108245</strain>
    </source>
</reference>
<proteinExistence type="predicted"/>